<name>A0A917CDJ5_9GAMM</name>
<proteinExistence type="predicted"/>
<accession>A0A917CDJ5</accession>
<dbReference type="EMBL" id="BMEO01000001">
    <property type="protein sequence ID" value="GGF83963.1"/>
    <property type="molecule type" value="Genomic_DNA"/>
</dbReference>
<evidence type="ECO:0000313" key="2">
    <source>
        <dbReference type="Proteomes" id="UP000605253"/>
    </source>
</evidence>
<comment type="caution">
    <text evidence="1">The sequence shown here is derived from an EMBL/GenBank/DDBJ whole genome shotgun (WGS) entry which is preliminary data.</text>
</comment>
<reference evidence="1" key="1">
    <citation type="journal article" date="2014" name="Int. J. Syst. Evol. Microbiol.">
        <title>Complete genome sequence of Corynebacterium casei LMG S-19264T (=DSM 44701T), isolated from a smear-ripened cheese.</title>
        <authorList>
            <consortium name="US DOE Joint Genome Institute (JGI-PGF)"/>
            <person name="Walter F."/>
            <person name="Albersmeier A."/>
            <person name="Kalinowski J."/>
            <person name="Ruckert C."/>
        </authorList>
    </citation>
    <scope>NUCLEOTIDE SEQUENCE</scope>
    <source>
        <strain evidence="1">CGMCC 1.12181</strain>
    </source>
</reference>
<evidence type="ECO:0000313" key="1">
    <source>
        <dbReference type="EMBL" id="GGF83963.1"/>
    </source>
</evidence>
<organism evidence="1 2">
    <name type="scientific">Marinicella pacifica</name>
    <dbReference type="NCBI Taxonomy" id="1171543"/>
    <lineage>
        <taxon>Bacteria</taxon>
        <taxon>Pseudomonadati</taxon>
        <taxon>Pseudomonadota</taxon>
        <taxon>Gammaproteobacteria</taxon>
        <taxon>Lysobacterales</taxon>
        <taxon>Marinicellaceae</taxon>
        <taxon>Marinicella</taxon>
    </lineage>
</organism>
<dbReference type="Proteomes" id="UP000605253">
    <property type="component" value="Unassembled WGS sequence"/>
</dbReference>
<dbReference type="AlphaFoldDB" id="A0A917CDJ5"/>
<gene>
    <name evidence="1" type="ORF">GCM10011365_01130</name>
</gene>
<protein>
    <submittedName>
        <fullName evidence="1">Uncharacterized protein</fullName>
    </submittedName>
</protein>
<dbReference type="RefSeq" id="WP_345258789.1">
    <property type="nucleotide sequence ID" value="NZ_BAABJF010000011.1"/>
</dbReference>
<sequence>MTEAEITFRDPLGNFVNPGGEDSSVAVSINPVTVASFSTLDDPETEDINEIYALMGSAPVDMVAGKGTIFIWADSPGTAIITVTALDPYSGQQISEQLQIEVTPSTTSPFDRVNINAQTTRLPSNDLNLNPDQAFGTEYMTEVILNYKDALGNQVNPNLQGQPVFDVSLNPVTVAAFSTLDDPSTADVDESLILVNSALVEASSGKATIFVWAKEPGIATLTVSAVDPFTGQEFTSEIVFEVYPSGVEPIERLSIESLKTTLPANIFNLTAEQALGTVYMTEAEISFRDPLGNYANPGLEENFVSVSINPVMVASFSTLDDPETEDVNEVLVKMGSGPVDMVAGKGTIFLWAGDEGTAHVTVSAYDPFTDQMITEQLEITVRSSNTDLPDSISILESGANYINGSGGSQSQTVQIHVTDAESPIIDPNMFNNVMVDITTDGPNSGESISGIDVNGNQVQGQSIKIDTSNGVASLKLNSGDQPNTVIMTATTDRADNNVDNGLQDPITATKSFVISDGVLFGLDITQPNLGSLFINRVDNGVVNEDGIGNLDGSYSLTISAIATDKGGNPALPQTIQFGLIDSPLVGFPNEGPGEFVISGNDGDPQEGGKQFFAPTGEFLTAAGGVQPGDTLLVQGEEILGNEDLESAKTVQSVQSEHQLTIVERFNYNDLTGTIVNDLDIFPYMIGRAVDGNINATATVDENGVASTEINYPVSKLGKLAAVYAKGFGANHNGHVREVTDVERIIYPGAAGVPGTELEPILVASPNIIPANQPSPISVCFYDAARHPIQGATITWAYVGGNGTGIIDGMTGSGTMQNRTGADGCAYGIAEANGVVTASNDFGFIFSSGGTSCLTEDNQTGVCIAIADPGATYLTATPNAYYTSGRHISRLFLFDGAGQGIPNVALVGTCQSTGGSISINGQIDPTDADGETLVEILAALDGVNEFYTGSCTISPPSGQPSVTITVRGNDVCLGPTSPKPPGCGP</sequence>
<reference evidence="1" key="2">
    <citation type="submission" date="2020-09" db="EMBL/GenBank/DDBJ databases">
        <authorList>
            <person name="Sun Q."/>
            <person name="Zhou Y."/>
        </authorList>
    </citation>
    <scope>NUCLEOTIDE SEQUENCE</scope>
    <source>
        <strain evidence="1">CGMCC 1.12181</strain>
    </source>
</reference>
<keyword evidence="2" id="KW-1185">Reference proteome</keyword>